<organism evidence="6 7">
    <name type="scientific">Caldimonas thermodepolymerans</name>
    <dbReference type="NCBI Taxonomy" id="215580"/>
    <lineage>
        <taxon>Bacteria</taxon>
        <taxon>Pseudomonadati</taxon>
        <taxon>Pseudomonadota</taxon>
        <taxon>Betaproteobacteria</taxon>
        <taxon>Burkholderiales</taxon>
        <taxon>Sphaerotilaceae</taxon>
        <taxon>Caldimonas</taxon>
    </lineage>
</organism>
<keyword evidence="2" id="KW-0574">Periplasm</keyword>
<proteinExistence type="inferred from homology"/>
<evidence type="ECO:0000259" key="4">
    <source>
        <dbReference type="Pfam" id="PF13525"/>
    </source>
</evidence>
<dbReference type="RefSeq" id="WP_243654547.1">
    <property type="nucleotide sequence ID" value="NZ_SLXF01000002.1"/>
</dbReference>
<comment type="function">
    <text evidence="2">Mediates coordination of peptidoglycan synthesis and outer membrane constriction during cell division.</text>
</comment>
<dbReference type="InterPro" id="IPR019734">
    <property type="entry name" value="TPR_rpt"/>
</dbReference>
<evidence type="ECO:0000313" key="6">
    <source>
        <dbReference type="EMBL" id="TCP08588.1"/>
    </source>
</evidence>
<sequence precursor="true">MTMYRFLPRLASGATVRAALLALAVAGSAPAHALFGDDEARRAILDLRQKFEQANEQHRNEQQRLAEQLDMVRRSLLELNNQLEQMRNEIAQMRGQDEEMARQLAEMQRRQTDLSQGIEERIRQIEPQKTVVDGKEFLARPEEKRDYEAALDLFRKGAFAEAAEAFQSFQRRYPGSGYNEVVLYWLGNAQYGKRDYKNAMATFRSMVALAPTHPRAPEAMLSIAMCQIELKDRPGARRTLEELIKAHPQSDAAAEAKERLVALR</sequence>
<feature type="domain" description="YbgF trimerisation" evidence="5">
    <location>
        <begin position="63"/>
        <end position="129"/>
    </location>
</feature>
<feature type="signal peptide" evidence="2">
    <location>
        <begin position="1"/>
        <end position="33"/>
    </location>
</feature>
<comment type="caution">
    <text evidence="6">The sequence shown here is derived from an EMBL/GenBank/DDBJ whole genome shotgun (WGS) entry which is preliminary data.</text>
</comment>
<feature type="domain" description="Outer membrane lipoprotein BamD-like" evidence="4">
    <location>
        <begin position="144"/>
        <end position="264"/>
    </location>
</feature>
<feature type="repeat" description="TPR" evidence="3">
    <location>
        <begin position="180"/>
        <end position="213"/>
    </location>
</feature>
<keyword evidence="2" id="KW-0175">Coiled coil</keyword>
<dbReference type="Pfam" id="PF13525">
    <property type="entry name" value="YfiO"/>
    <property type="match status" value="1"/>
</dbReference>
<comment type="similarity">
    <text evidence="2">Belongs to the CpoB family.</text>
</comment>
<evidence type="ECO:0000256" key="3">
    <source>
        <dbReference type="PROSITE-ProRule" id="PRU00339"/>
    </source>
</evidence>
<dbReference type="NCBIfam" id="TIGR02795">
    <property type="entry name" value="tol_pal_ybgF"/>
    <property type="match status" value="1"/>
</dbReference>
<dbReference type="InterPro" id="IPR011990">
    <property type="entry name" value="TPR-like_helical_dom_sf"/>
</dbReference>
<dbReference type="InterPro" id="IPR014162">
    <property type="entry name" value="CpoB_C"/>
</dbReference>
<dbReference type="PROSITE" id="PS50005">
    <property type="entry name" value="TPR"/>
    <property type="match status" value="1"/>
</dbReference>
<reference evidence="6 7" key="1">
    <citation type="submission" date="2019-03" db="EMBL/GenBank/DDBJ databases">
        <title>Genomic Encyclopedia of Type Strains, Phase IV (KMG-IV): sequencing the most valuable type-strain genomes for metagenomic binning, comparative biology and taxonomic classification.</title>
        <authorList>
            <person name="Goeker M."/>
        </authorList>
    </citation>
    <scope>NUCLEOTIDE SEQUENCE [LARGE SCALE GENOMIC DNA]</scope>
    <source>
        <strain evidence="6 7">DSM 15264</strain>
    </source>
</reference>
<dbReference type="InterPro" id="IPR032519">
    <property type="entry name" value="YbgF_tri"/>
</dbReference>
<dbReference type="SUPFAM" id="SSF48452">
    <property type="entry name" value="TPR-like"/>
    <property type="match status" value="1"/>
</dbReference>
<evidence type="ECO:0000256" key="2">
    <source>
        <dbReference type="HAMAP-Rule" id="MF_02066"/>
    </source>
</evidence>
<gene>
    <name evidence="2" type="primary">cpoB</name>
    <name evidence="6" type="ORF">EV676_10296</name>
</gene>
<keyword evidence="2" id="KW-0132">Cell division</keyword>
<dbReference type="Gene3D" id="1.20.5.110">
    <property type="match status" value="1"/>
</dbReference>
<dbReference type="Gene3D" id="1.25.40.10">
    <property type="entry name" value="Tetratricopeptide repeat domain"/>
    <property type="match status" value="1"/>
</dbReference>
<feature type="chain" id="PRO_5041497965" description="Cell division coordinator CpoB" evidence="2">
    <location>
        <begin position="34"/>
        <end position="264"/>
    </location>
</feature>
<comment type="subcellular location">
    <subcellularLocation>
        <location evidence="2">Periplasm</location>
    </subcellularLocation>
</comment>
<keyword evidence="1 2" id="KW-0732">Signal</keyword>
<evidence type="ECO:0000313" key="7">
    <source>
        <dbReference type="Proteomes" id="UP000294772"/>
    </source>
</evidence>
<dbReference type="InterPro" id="IPR039565">
    <property type="entry name" value="BamD-like"/>
</dbReference>
<dbReference type="Proteomes" id="UP000294772">
    <property type="component" value="Unassembled WGS sequence"/>
</dbReference>
<protein>
    <recommendedName>
        <fullName evidence="2">Cell division coordinator CpoB</fullName>
    </recommendedName>
</protein>
<keyword evidence="2" id="KW-0131">Cell cycle</keyword>
<dbReference type="GO" id="GO:0070206">
    <property type="term" value="P:protein trimerization"/>
    <property type="evidence" value="ECO:0007669"/>
    <property type="project" value="InterPro"/>
</dbReference>
<dbReference type="AlphaFoldDB" id="A0AA46HWS0"/>
<dbReference type="HAMAP" id="MF_02066">
    <property type="entry name" value="CpoB"/>
    <property type="match status" value="1"/>
</dbReference>
<accession>A0AA46HWS0</accession>
<evidence type="ECO:0000259" key="5">
    <source>
        <dbReference type="Pfam" id="PF16331"/>
    </source>
</evidence>
<dbReference type="GO" id="GO:0030288">
    <property type="term" value="C:outer membrane-bounded periplasmic space"/>
    <property type="evidence" value="ECO:0007669"/>
    <property type="project" value="UniProtKB-UniRule"/>
</dbReference>
<dbReference type="GO" id="GO:0043093">
    <property type="term" value="P:FtsZ-dependent cytokinesis"/>
    <property type="evidence" value="ECO:0007669"/>
    <property type="project" value="UniProtKB-UniRule"/>
</dbReference>
<dbReference type="EMBL" id="SLXF01000002">
    <property type="protein sequence ID" value="TCP08588.1"/>
    <property type="molecule type" value="Genomic_DNA"/>
</dbReference>
<evidence type="ECO:0000256" key="1">
    <source>
        <dbReference type="ARBA" id="ARBA00022729"/>
    </source>
</evidence>
<dbReference type="Pfam" id="PF16331">
    <property type="entry name" value="TolA_bind_tri"/>
    <property type="match status" value="1"/>
</dbReference>
<keyword evidence="3" id="KW-0802">TPR repeat</keyword>
<feature type="coiled-coil region" evidence="2">
    <location>
        <begin position="37"/>
        <end position="110"/>
    </location>
</feature>
<dbReference type="InterPro" id="IPR034706">
    <property type="entry name" value="CpoB"/>
</dbReference>
<name>A0AA46HWS0_9BURK</name>